<dbReference type="RefSeq" id="YP_010842740.1">
    <property type="nucleotide sequence ID" value="NC_079145.1"/>
</dbReference>
<organism evidence="1 2">
    <name type="scientific">Gordonia phage Jojo24</name>
    <dbReference type="NCBI Taxonomy" id="2859476"/>
    <lineage>
        <taxon>Viruses</taxon>
        <taxon>Duplodnaviria</taxon>
        <taxon>Heunggongvirae</taxon>
        <taxon>Uroviricota</taxon>
        <taxon>Caudoviricetes</taxon>
        <taxon>Santhisvirus</taxon>
        <taxon>Santhisvirus jojo24</taxon>
    </lineage>
</organism>
<dbReference type="GeneID" id="80559542"/>
<evidence type="ECO:0000313" key="2">
    <source>
        <dbReference type="Proteomes" id="UP000828207"/>
    </source>
</evidence>
<keyword evidence="2" id="KW-1185">Reference proteome</keyword>
<reference evidence="1 2" key="1">
    <citation type="submission" date="2021-05" db="EMBL/GenBank/DDBJ databases">
        <authorList>
            <person name="Baker S."/>
            <person name="Berry C."/>
            <person name="Boyle S."/>
            <person name="Bradley W."/>
            <person name="Brown D."/>
            <person name="Doyle R."/>
            <person name="Edwards M."/>
            <person name="Filijan P."/>
            <person name="Harvey R."/>
            <person name="Hernandez-Ramos J."/>
            <person name="Huynh R."/>
            <person name="Keppelmann E."/>
            <person name="Mahoney J."/>
            <person name="Matthiesen J."/>
            <person name="Naquin D."/>
            <person name="Pearson A."/>
            <person name="Ramirez R.F."/>
            <person name="Rementeria N."/>
            <person name="Singleton Z."/>
            <person name="Smith K."/>
            <person name="Statley K."/>
            <person name="Thomas T."/>
            <person name="Trautner M."/>
            <person name="Vakili B."/>
            <person name="Austen M."/>
            <person name="Brown E."/>
            <person name="Edwards A."/>
            <person name="Garibay O.J."/>
            <person name="Goodwin S."/>
            <person name="Hlaing E."/>
            <person name="Hyndman S."/>
            <person name="Marchetti N."/>
            <person name="Marshall-Inman S."/>
            <person name="Mathis R."/>
            <person name="Medina L."/>
            <person name="Nicacio B."/>
            <person name="Park J."/>
            <person name="Sabanal H."/>
            <person name="Sheldon M."/>
            <person name="Solis K."/>
            <person name="Stargell G."/>
            <person name="Wardrop K."/>
            <person name="Yan S."/>
            <person name="Zamudio L."/>
            <person name="Schleif M.C."/>
            <person name="Hinz J.M."/>
            <person name="Davis W.B."/>
            <person name="Pollenz R.S."/>
            <person name="Garlena R.A."/>
            <person name="Russell D.A."/>
            <person name="Pope W.H."/>
            <person name="Jacobs-Sera D."/>
            <person name="Hatfull G.F."/>
        </authorList>
    </citation>
    <scope>NUCLEOTIDE SEQUENCE [LARGE SCALE GENOMIC DNA]</scope>
</reference>
<dbReference type="EMBL" id="MZ209302">
    <property type="protein sequence ID" value="QXO13110.1"/>
    <property type="molecule type" value="Genomic_DNA"/>
</dbReference>
<accession>A0AAE7SML6</accession>
<proteinExistence type="predicted"/>
<gene>
    <name evidence="1" type="primary">13</name>
    <name evidence="1" type="ORF">SEA_JOJO24_13</name>
</gene>
<dbReference type="Proteomes" id="UP000828207">
    <property type="component" value="Segment"/>
</dbReference>
<protein>
    <submittedName>
        <fullName evidence="1">Uncharacterized protein</fullName>
    </submittedName>
</protein>
<evidence type="ECO:0000313" key="1">
    <source>
        <dbReference type="EMBL" id="QXO13110.1"/>
    </source>
</evidence>
<name>A0AAE7SML6_9CAUD</name>
<dbReference type="KEGG" id="vg:80559542"/>
<sequence>MPKRQLTHVATEDEIRAVAEELGHLDEHGNYPRHLRKKFAKVAELTANDHDNRVEATERAGDFATEIADLHRSLTDTDLPEVVVGEVVARVAPAVYNRTTAPKGNRTS</sequence>